<gene>
    <name evidence="2" type="ORF">MARPO_0054s0135</name>
</gene>
<feature type="transmembrane region" description="Helical" evidence="1">
    <location>
        <begin position="133"/>
        <end position="155"/>
    </location>
</feature>
<evidence type="ECO:0000313" key="2">
    <source>
        <dbReference type="EMBL" id="PTQ38035.1"/>
    </source>
</evidence>
<organism evidence="2 3">
    <name type="scientific">Marchantia polymorpha</name>
    <name type="common">Common liverwort</name>
    <name type="synonym">Marchantia aquatica</name>
    <dbReference type="NCBI Taxonomy" id="3197"/>
    <lineage>
        <taxon>Eukaryota</taxon>
        <taxon>Viridiplantae</taxon>
        <taxon>Streptophyta</taxon>
        <taxon>Embryophyta</taxon>
        <taxon>Marchantiophyta</taxon>
        <taxon>Marchantiopsida</taxon>
        <taxon>Marchantiidae</taxon>
        <taxon>Marchantiales</taxon>
        <taxon>Marchantiaceae</taxon>
        <taxon>Marchantia</taxon>
    </lineage>
</organism>
<name>A0A2R6WW05_MARPO</name>
<dbReference type="Proteomes" id="UP000244005">
    <property type="component" value="Unassembled WGS sequence"/>
</dbReference>
<keyword evidence="1" id="KW-0812">Transmembrane</keyword>
<keyword evidence="3" id="KW-1185">Reference proteome</keyword>
<evidence type="ECO:0000256" key="1">
    <source>
        <dbReference type="SAM" id="Phobius"/>
    </source>
</evidence>
<dbReference type="EMBL" id="KZ772726">
    <property type="protein sequence ID" value="PTQ38035.1"/>
    <property type="molecule type" value="Genomic_DNA"/>
</dbReference>
<evidence type="ECO:0000313" key="3">
    <source>
        <dbReference type="Proteomes" id="UP000244005"/>
    </source>
</evidence>
<protein>
    <submittedName>
        <fullName evidence="2">Uncharacterized protein</fullName>
    </submittedName>
</protein>
<keyword evidence="1" id="KW-0472">Membrane</keyword>
<sequence>MSGRPWSWVRLEMRSWQGFSHCNEDHRISEVGGAACGQEVVTKSLSDMLMSKSGDLIELSGFRVYFILDIEIFPSHEFFVQFATNSSTTPCCHKTEVEEIVVEEFFIKLSESMICISIARELMTLMAPSSPRILHAIYGFFARFSCASLTFTILIRERF</sequence>
<dbReference type="AlphaFoldDB" id="A0A2R6WW05"/>
<accession>A0A2R6WW05</accession>
<keyword evidence="1" id="KW-1133">Transmembrane helix</keyword>
<proteinExistence type="predicted"/>
<dbReference type="Gramene" id="Mp4g16680.1">
    <property type="protein sequence ID" value="Mp4g16680.1.cds1"/>
    <property type="gene ID" value="Mp4g16680"/>
</dbReference>
<reference evidence="3" key="1">
    <citation type="journal article" date="2017" name="Cell">
        <title>Insights into land plant evolution garnered from the Marchantia polymorpha genome.</title>
        <authorList>
            <person name="Bowman J.L."/>
            <person name="Kohchi T."/>
            <person name="Yamato K.T."/>
            <person name="Jenkins J."/>
            <person name="Shu S."/>
            <person name="Ishizaki K."/>
            <person name="Yamaoka S."/>
            <person name="Nishihama R."/>
            <person name="Nakamura Y."/>
            <person name="Berger F."/>
            <person name="Adam C."/>
            <person name="Aki S.S."/>
            <person name="Althoff F."/>
            <person name="Araki T."/>
            <person name="Arteaga-Vazquez M.A."/>
            <person name="Balasubrmanian S."/>
            <person name="Barry K."/>
            <person name="Bauer D."/>
            <person name="Boehm C.R."/>
            <person name="Briginshaw L."/>
            <person name="Caballero-Perez J."/>
            <person name="Catarino B."/>
            <person name="Chen F."/>
            <person name="Chiyoda S."/>
            <person name="Chovatia M."/>
            <person name="Davies K.M."/>
            <person name="Delmans M."/>
            <person name="Demura T."/>
            <person name="Dierschke T."/>
            <person name="Dolan L."/>
            <person name="Dorantes-Acosta A.E."/>
            <person name="Eklund D.M."/>
            <person name="Florent S.N."/>
            <person name="Flores-Sandoval E."/>
            <person name="Fujiyama A."/>
            <person name="Fukuzawa H."/>
            <person name="Galik B."/>
            <person name="Grimanelli D."/>
            <person name="Grimwood J."/>
            <person name="Grossniklaus U."/>
            <person name="Hamada T."/>
            <person name="Haseloff J."/>
            <person name="Hetherington A.J."/>
            <person name="Higo A."/>
            <person name="Hirakawa Y."/>
            <person name="Hundley H.N."/>
            <person name="Ikeda Y."/>
            <person name="Inoue K."/>
            <person name="Inoue S.I."/>
            <person name="Ishida S."/>
            <person name="Jia Q."/>
            <person name="Kakita M."/>
            <person name="Kanazawa T."/>
            <person name="Kawai Y."/>
            <person name="Kawashima T."/>
            <person name="Kennedy M."/>
            <person name="Kinose K."/>
            <person name="Kinoshita T."/>
            <person name="Kohara Y."/>
            <person name="Koide E."/>
            <person name="Komatsu K."/>
            <person name="Kopischke S."/>
            <person name="Kubo M."/>
            <person name="Kyozuka J."/>
            <person name="Lagercrantz U."/>
            <person name="Lin S.S."/>
            <person name="Lindquist E."/>
            <person name="Lipzen A.M."/>
            <person name="Lu C.W."/>
            <person name="De Luna E."/>
            <person name="Martienssen R.A."/>
            <person name="Minamino N."/>
            <person name="Mizutani M."/>
            <person name="Mizutani M."/>
            <person name="Mochizuki N."/>
            <person name="Monte I."/>
            <person name="Mosher R."/>
            <person name="Nagasaki H."/>
            <person name="Nakagami H."/>
            <person name="Naramoto S."/>
            <person name="Nishitani K."/>
            <person name="Ohtani M."/>
            <person name="Okamoto T."/>
            <person name="Okumura M."/>
            <person name="Phillips J."/>
            <person name="Pollak B."/>
            <person name="Reinders A."/>
            <person name="Rovekamp M."/>
            <person name="Sano R."/>
            <person name="Sawa S."/>
            <person name="Schmid M.W."/>
            <person name="Shirakawa M."/>
            <person name="Solano R."/>
            <person name="Spunde A."/>
            <person name="Suetsugu N."/>
            <person name="Sugano S."/>
            <person name="Sugiyama A."/>
            <person name="Sun R."/>
            <person name="Suzuki Y."/>
            <person name="Takenaka M."/>
            <person name="Takezawa D."/>
            <person name="Tomogane H."/>
            <person name="Tsuzuki M."/>
            <person name="Ueda T."/>
            <person name="Umeda M."/>
            <person name="Ward J.M."/>
            <person name="Watanabe Y."/>
            <person name="Yazaki K."/>
            <person name="Yokoyama R."/>
            <person name="Yoshitake Y."/>
            <person name="Yotsui I."/>
            <person name="Zachgo S."/>
            <person name="Schmutz J."/>
        </authorList>
    </citation>
    <scope>NUCLEOTIDE SEQUENCE [LARGE SCALE GENOMIC DNA]</scope>
    <source>
        <strain evidence="3">Tak-1</strain>
    </source>
</reference>